<evidence type="ECO:0000313" key="11">
    <source>
        <dbReference type="Proteomes" id="UP000319514"/>
    </source>
</evidence>
<dbReference type="GO" id="GO:0005524">
    <property type="term" value="F:ATP binding"/>
    <property type="evidence" value="ECO:0007669"/>
    <property type="project" value="UniProtKB-KW"/>
</dbReference>
<proteinExistence type="inferred from homology"/>
<dbReference type="SUPFAM" id="SSF111331">
    <property type="entry name" value="NAD kinase/diacylglycerol kinase-like"/>
    <property type="match status" value="1"/>
</dbReference>
<evidence type="ECO:0000256" key="7">
    <source>
        <dbReference type="ARBA" id="ARBA00023209"/>
    </source>
</evidence>
<evidence type="ECO:0000256" key="3">
    <source>
        <dbReference type="ARBA" id="ARBA00022679"/>
    </source>
</evidence>
<reference evidence="10 11" key="1">
    <citation type="submission" date="2019-06" db="EMBL/GenBank/DDBJ databases">
        <title>Sequencing the genomes of 1000 actinobacteria strains.</title>
        <authorList>
            <person name="Klenk H.-P."/>
        </authorList>
    </citation>
    <scope>NUCLEOTIDE SEQUENCE [LARGE SCALE GENOMIC DNA]</scope>
    <source>
        <strain evidence="10 11">DSM 18082</strain>
    </source>
</reference>
<dbReference type="InterPro" id="IPR016064">
    <property type="entry name" value="NAD/diacylglycerol_kinase_sf"/>
</dbReference>
<accession>A0A542Z8V6</accession>
<dbReference type="GO" id="GO:0016301">
    <property type="term" value="F:kinase activity"/>
    <property type="evidence" value="ECO:0007669"/>
    <property type="project" value="UniProtKB-KW"/>
</dbReference>
<keyword evidence="11" id="KW-1185">Reference proteome</keyword>
<keyword evidence="7" id="KW-0594">Phospholipid biosynthesis</keyword>
<dbReference type="PROSITE" id="PS50146">
    <property type="entry name" value="DAGK"/>
    <property type="match status" value="1"/>
</dbReference>
<organism evidence="10 11">
    <name type="scientific">Oryzihumus leptocrescens</name>
    <dbReference type="NCBI Taxonomy" id="297536"/>
    <lineage>
        <taxon>Bacteria</taxon>
        <taxon>Bacillati</taxon>
        <taxon>Actinomycetota</taxon>
        <taxon>Actinomycetes</taxon>
        <taxon>Micrococcales</taxon>
        <taxon>Intrasporangiaceae</taxon>
        <taxon>Oryzihumus</taxon>
    </lineage>
</organism>
<protein>
    <submittedName>
        <fullName evidence="10">Diacylglycerol kinase family enzyme</fullName>
    </submittedName>
</protein>
<sequence>MLKDNAGWIAVLAILLVLLLAGAVTAASSRGARARVDQALQATRRFARRRPHRQHFRPEGAEVAEDKPRRAAIIINPTKFEDQSAVRRKIAKGCADAGWAEPLFIETTAEDTGEGQTRQALEEGVTVVCPLGGDGTVRAVASVLVGTETPLGLLPGGTGNLLARNLDLPVDDLSEALKVALTGQNKRVDVGRIRVDASGEHERPAEHVFLVMAGLGFDAAIMAGAPEALKARVGWLAYGVAGVRNLRGAQFKVRLKVDDELEISRRVRTVVVGNCGKLTGGLVLMPKAEVDDGWLDAVTLSPKGIVGWLAVAARVLTRTRKGHERVDHLRGRELSIRSDRPEEVQLDGDTIGKALALGIRVEPGALVVRV</sequence>
<keyword evidence="7" id="KW-0443">Lipid metabolism</keyword>
<keyword evidence="8" id="KW-1208">Phospholipid metabolism</keyword>
<comment type="similarity">
    <text evidence="2">Belongs to the diacylglycerol/lipid kinase family.</text>
</comment>
<dbReference type="Gene3D" id="3.40.50.10330">
    <property type="entry name" value="Probable inorganic polyphosphate/atp-NAD kinase, domain 1"/>
    <property type="match status" value="1"/>
</dbReference>
<dbReference type="InterPro" id="IPR001206">
    <property type="entry name" value="Diacylglycerol_kinase_cat_dom"/>
</dbReference>
<dbReference type="Pfam" id="PF19279">
    <property type="entry name" value="YegS_C"/>
    <property type="match status" value="1"/>
</dbReference>
<evidence type="ECO:0000256" key="2">
    <source>
        <dbReference type="ARBA" id="ARBA00005983"/>
    </source>
</evidence>
<keyword evidence="7" id="KW-0444">Lipid biosynthesis</keyword>
<feature type="domain" description="DAGKc" evidence="9">
    <location>
        <begin position="66"/>
        <end position="197"/>
    </location>
</feature>
<keyword evidence="4" id="KW-0547">Nucleotide-binding</keyword>
<evidence type="ECO:0000256" key="4">
    <source>
        <dbReference type="ARBA" id="ARBA00022741"/>
    </source>
</evidence>
<dbReference type="PANTHER" id="PTHR12358">
    <property type="entry name" value="SPHINGOSINE KINASE"/>
    <property type="match status" value="1"/>
</dbReference>
<dbReference type="InterPro" id="IPR045540">
    <property type="entry name" value="YegS/DAGK_C"/>
</dbReference>
<dbReference type="InterPro" id="IPR050187">
    <property type="entry name" value="Lipid_Phosphate_FormReg"/>
</dbReference>
<evidence type="ECO:0000256" key="8">
    <source>
        <dbReference type="ARBA" id="ARBA00023264"/>
    </source>
</evidence>
<evidence type="ECO:0000256" key="6">
    <source>
        <dbReference type="ARBA" id="ARBA00022840"/>
    </source>
</evidence>
<dbReference type="Gene3D" id="2.60.200.40">
    <property type="match status" value="1"/>
</dbReference>
<keyword evidence="3" id="KW-0808">Transferase</keyword>
<keyword evidence="5 10" id="KW-0418">Kinase</keyword>
<comment type="caution">
    <text evidence="10">The sequence shown here is derived from an EMBL/GenBank/DDBJ whole genome shotgun (WGS) entry which is preliminary data.</text>
</comment>
<evidence type="ECO:0000313" key="10">
    <source>
        <dbReference type="EMBL" id="TQL56751.1"/>
    </source>
</evidence>
<dbReference type="RefSeq" id="WP_246092589.1">
    <property type="nucleotide sequence ID" value="NZ_BAAAKX010000008.1"/>
</dbReference>
<gene>
    <name evidence="10" type="ORF">FB474_3512</name>
</gene>
<comment type="cofactor">
    <cofactor evidence="1">
        <name>Mg(2+)</name>
        <dbReference type="ChEBI" id="CHEBI:18420"/>
    </cofactor>
</comment>
<dbReference type="GO" id="GO:0008654">
    <property type="term" value="P:phospholipid biosynthetic process"/>
    <property type="evidence" value="ECO:0007669"/>
    <property type="project" value="UniProtKB-KW"/>
</dbReference>
<keyword evidence="6" id="KW-0067">ATP-binding</keyword>
<dbReference type="PANTHER" id="PTHR12358:SF54">
    <property type="entry name" value="SPHINGOSINE KINASE RELATED PROTEIN"/>
    <property type="match status" value="1"/>
</dbReference>
<dbReference type="InterPro" id="IPR017438">
    <property type="entry name" value="ATP-NAD_kinase_N"/>
</dbReference>
<dbReference type="AlphaFoldDB" id="A0A542Z8V6"/>
<name>A0A542Z8V6_9MICO</name>
<dbReference type="Pfam" id="PF00781">
    <property type="entry name" value="DAGK_cat"/>
    <property type="match status" value="1"/>
</dbReference>
<evidence type="ECO:0000259" key="9">
    <source>
        <dbReference type="PROSITE" id="PS50146"/>
    </source>
</evidence>
<evidence type="ECO:0000256" key="5">
    <source>
        <dbReference type="ARBA" id="ARBA00022777"/>
    </source>
</evidence>
<dbReference type="EMBL" id="VFOQ01000002">
    <property type="protein sequence ID" value="TQL56751.1"/>
    <property type="molecule type" value="Genomic_DNA"/>
</dbReference>
<dbReference type="Proteomes" id="UP000319514">
    <property type="component" value="Unassembled WGS sequence"/>
</dbReference>
<evidence type="ECO:0000256" key="1">
    <source>
        <dbReference type="ARBA" id="ARBA00001946"/>
    </source>
</evidence>